<comment type="subcellular location">
    <subcellularLocation>
        <location evidence="2">Chromosome</location>
    </subcellularLocation>
    <subcellularLocation>
        <location evidence="1">Nucleus</location>
    </subcellularLocation>
</comment>
<dbReference type="EMBL" id="CP115612">
    <property type="protein sequence ID" value="WBW74009.1"/>
    <property type="molecule type" value="Genomic_DNA"/>
</dbReference>
<dbReference type="PANTHER" id="PTHR23111">
    <property type="entry name" value="ZINC FINGER PROTEIN"/>
    <property type="match status" value="1"/>
</dbReference>
<dbReference type="SUPFAM" id="SSF90209">
    <property type="entry name" value="Ran binding protein zinc finger-like"/>
    <property type="match status" value="3"/>
</dbReference>
<name>A0AAE9WD17_9SCHI</name>
<keyword evidence="10" id="KW-0539">Nucleus</keyword>
<dbReference type="PANTHER" id="PTHR23111:SF40">
    <property type="entry name" value="RNA-BINDING PROTEIN INVOLVED IN HETEROCHROMATIN ASSEMBLY-RELATED"/>
    <property type="match status" value="1"/>
</dbReference>
<dbReference type="FunFam" id="4.10.1060.10:FF:000024">
    <property type="entry name" value="RNA-binding protein"/>
    <property type="match status" value="1"/>
</dbReference>
<dbReference type="Pfam" id="PF00641">
    <property type="entry name" value="Zn_ribbon_RanBP"/>
    <property type="match status" value="2"/>
</dbReference>
<protein>
    <submittedName>
        <fullName evidence="15">RNA-binding protein involved in heterochromatin assembly Dri1</fullName>
    </submittedName>
</protein>
<evidence type="ECO:0000256" key="8">
    <source>
        <dbReference type="ARBA" id="ARBA00022833"/>
    </source>
</evidence>
<reference evidence="15 16" key="1">
    <citation type="journal article" date="2023" name="G3 (Bethesda)">
        <title>A high-quality reference genome for the fission yeast Schizosaccharomyces osmophilus.</title>
        <authorList>
            <person name="Jia G.S."/>
            <person name="Zhang W.C."/>
            <person name="Liang Y."/>
            <person name="Liu X.H."/>
            <person name="Rhind N."/>
            <person name="Pidoux A."/>
            <person name="Brysch-Herzberg M."/>
            <person name="Du L.L."/>
        </authorList>
    </citation>
    <scope>NUCLEOTIDE SEQUENCE [LARGE SCALE GENOMIC DNA]</scope>
    <source>
        <strain evidence="15 16">CBS 15793</strain>
    </source>
</reference>
<evidence type="ECO:0000256" key="3">
    <source>
        <dbReference type="ARBA" id="ARBA00022454"/>
    </source>
</evidence>
<keyword evidence="8" id="KW-0862">Zinc</keyword>
<evidence type="ECO:0000256" key="4">
    <source>
        <dbReference type="ARBA" id="ARBA00022553"/>
    </source>
</evidence>
<feature type="domain" description="RanBP2-type" evidence="14">
    <location>
        <begin position="335"/>
        <end position="364"/>
    </location>
</feature>
<evidence type="ECO:0000256" key="1">
    <source>
        <dbReference type="ARBA" id="ARBA00004123"/>
    </source>
</evidence>
<keyword evidence="7 12" id="KW-0863">Zinc-finger</keyword>
<evidence type="ECO:0000313" key="15">
    <source>
        <dbReference type="EMBL" id="WBW74009.1"/>
    </source>
</evidence>
<feature type="domain" description="RRM" evidence="13">
    <location>
        <begin position="236"/>
        <end position="314"/>
    </location>
</feature>
<dbReference type="GO" id="GO:0003729">
    <property type="term" value="F:mRNA binding"/>
    <property type="evidence" value="ECO:0007669"/>
    <property type="project" value="TreeGrafter"/>
</dbReference>
<dbReference type="InterPro" id="IPR012677">
    <property type="entry name" value="Nucleotide-bd_a/b_plait_sf"/>
</dbReference>
<sequence length="599" mass="65646">MPLPESVGDLVVLHFETNLDDHGISIGRAPCEIHEICWVILNGKTLEKQHCESCSIREEPSKDGICGSVSSLQEAIQYVDNSIQERLNMQEKPFTFVVMNGRELRVLLPKEAKEHGIILPSYMRHPRLFDLSSEYAKWQIRSGSVPPYTITLSHIFGKLDVDSLPPINECNTIQRSPTEVPYITKGLTQCWRLANATTLLLRRIERESRIPSFPNVLTQPIDCQADARLFYLERSKVIHIGGLTNDVTQSELEGWFTNHGIHPIALWTLKTPEPYKSTGTGFVLFGSHEDASDALGLNGSCIGDRMLAITPSCAKVLDKASEILIPFPSSKNRPRPGDWNCPMCGFSNFQRRVSCFRCSFPGPGHGPGHASATASNSSFPPEFPYGQSYGNGTSHVPHNYGYGMHHGNDGSSQIDQHHNGSGMANHHSSRSTFGGNVPFRAGDWKCGSEGCGYHNFAKNVCCLRCGASRATAAVVADHTSMSSNANGNASTNGSFANASSNIFGTSPMNASAYPYSQLSLGSIAANNNPYPNANGVRPEEQNRFKDAPKASFATDQGDWLCECGFTNFRRRSNCLRCNAPHHPNLQVPSSFPADFGTYV</sequence>
<dbReference type="SMART" id="SM00360">
    <property type="entry name" value="RRM"/>
    <property type="match status" value="1"/>
</dbReference>
<keyword evidence="9 11" id="KW-0694">RNA-binding</keyword>
<dbReference type="GO" id="GO:0005737">
    <property type="term" value="C:cytoplasm"/>
    <property type="evidence" value="ECO:0007669"/>
    <property type="project" value="UniProtKB-ARBA"/>
</dbReference>
<evidence type="ECO:0000259" key="14">
    <source>
        <dbReference type="PROSITE" id="PS50199"/>
    </source>
</evidence>
<feature type="domain" description="RanBP2-type" evidence="14">
    <location>
        <begin position="440"/>
        <end position="471"/>
    </location>
</feature>
<keyword evidence="6" id="KW-0677">Repeat</keyword>
<dbReference type="PROSITE" id="PS01358">
    <property type="entry name" value="ZF_RANBP2_1"/>
    <property type="match status" value="2"/>
</dbReference>
<proteinExistence type="predicted"/>
<organism evidence="15 16">
    <name type="scientific">Schizosaccharomyces osmophilus</name>
    <dbReference type="NCBI Taxonomy" id="2545709"/>
    <lineage>
        <taxon>Eukaryota</taxon>
        <taxon>Fungi</taxon>
        <taxon>Dikarya</taxon>
        <taxon>Ascomycota</taxon>
        <taxon>Taphrinomycotina</taxon>
        <taxon>Schizosaccharomycetes</taxon>
        <taxon>Schizosaccharomycetales</taxon>
        <taxon>Schizosaccharomycetaceae</taxon>
        <taxon>Schizosaccharomyces</taxon>
    </lineage>
</organism>
<dbReference type="Proteomes" id="UP001212411">
    <property type="component" value="Chromosome 2"/>
</dbReference>
<keyword evidence="16" id="KW-1185">Reference proteome</keyword>
<dbReference type="InterPro" id="IPR035979">
    <property type="entry name" value="RBD_domain_sf"/>
</dbReference>
<dbReference type="RefSeq" id="XP_056038252.1">
    <property type="nucleotide sequence ID" value="XM_056181439.1"/>
</dbReference>
<dbReference type="AlphaFoldDB" id="A0AAE9WD17"/>
<dbReference type="GO" id="GO:0005694">
    <property type="term" value="C:chromosome"/>
    <property type="evidence" value="ECO:0007669"/>
    <property type="project" value="UniProtKB-SubCell"/>
</dbReference>
<dbReference type="InterPro" id="IPR034351">
    <property type="entry name" value="Nrp1_RRM"/>
</dbReference>
<dbReference type="GO" id="GO:0008270">
    <property type="term" value="F:zinc ion binding"/>
    <property type="evidence" value="ECO:0007669"/>
    <property type="project" value="UniProtKB-KW"/>
</dbReference>
<dbReference type="InterPro" id="IPR000504">
    <property type="entry name" value="RRM_dom"/>
</dbReference>
<dbReference type="InterPro" id="IPR036397">
    <property type="entry name" value="RNaseH_sf"/>
</dbReference>
<dbReference type="Gene3D" id="3.30.420.10">
    <property type="entry name" value="Ribonuclease H-like superfamily/Ribonuclease H"/>
    <property type="match status" value="1"/>
</dbReference>
<dbReference type="FunFam" id="4.10.1060.10:FF:000021">
    <property type="entry name" value="MUTL protein homolog 3"/>
    <property type="match status" value="1"/>
</dbReference>
<keyword evidence="5" id="KW-0479">Metal-binding</keyword>
<dbReference type="Gene3D" id="3.30.70.330">
    <property type="match status" value="1"/>
</dbReference>
<dbReference type="SMART" id="SM00547">
    <property type="entry name" value="ZnF_RBZ"/>
    <property type="match status" value="3"/>
</dbReference>
<gene>
    <name evidence="15" type="primary">dri1</name>
    <name evidence="15" type="ORF">SOMG_02648</name>
</gene>
<evidence type="ECO:0000256" key="6">
    <source>
        <dbReference type="ARBA" id="ARBA00022737"/>
    </source>
</evidence>
<dbReference type="CDD" id="cd12452">
    <property type="entry name" value="RRM_ARP_like"/>
    <property type="match status" value="1"/>
</dbReference>
<evidence type="ECO:0000256" key="12">
    <source>
        <dbReference type="PROSITE-ProRule" id="PRU00322"/>
    </source>
</evidence>
<dbReference type="PROSITE" id="PS50102">
    <property type="entry name" value="RRM"/>
    <property type="match status" value="1"/>
</dbReference>
<dbReference type="GO" id="GO:0005634">
    <property type="term" value="C:nucleus"/>
    <property type="evidence" value="ECO:0007669"/>
    <property type="project" value="UniProtKB-SubCell"/>
</dbReference>
<keyword evidence="3" id="KW-0158">Chromosome</keyword>
<dbReference type="InterPro" id="IPR001876">
    <property type="entry name" value="Znf_RanBP2"/>
</dbReference>
<dbReference type="Pfam" id="PF00076">
    <property type="entry name" value="RRM_1"/>
    <property type="match status" value="1"/>
</dbReference>
<evidence type="ECO:0000256" key="5">
    <source>
        <dbReference type="ARBA" id="ARBA00022723"/>
    </source>
</evidence>
<evidence type="ECO:0000256" key="9">
    <source>
        <dbReference type="ARBA" id="ARBA00022884"/>
    </source>
</evidence>
<dbReference type="SUPFAM" id="SSF54928">
    <property type="entry name" value="RNA-binding domain, RBD"/>
    <property type="match status" value="1"/>
</dbReference>
<dbReference type="PROSITE" id="PS50199">
    <property type="entry name" value="ZF_RANBP2_2"/>
    <property type="match status" value="2"/>
</dbReference>
<dbReference type="GeneID" id="80876128"/>
<evidence type="ECO:0000256" key="2">
    <source>
        <dbReference type="ARBA" id="ARBA00004286"/>
    </source>
</evidence>
<dbReference type="Gene3D" id="4.10.1060.10">
    <property type="entry name" value="Zinc finger, RanBP2-type"/>
    <property type="match status" value="3"/>
</dbReference>
<dbReference type="KEGG" id="som:SOMG_02648"/>
<evidence type="ECO:0000259" key="13">
    <source>
        <dbReference type="PROSITE" id="PS50102"/>
    </source>
</evidence>
<evidence type="ECO:0000256" key="11">
    <source>
        <dbReference type="PROSITE-ProRule" id="PRU00176"/>
    </source>
</evidence>
<accession>A0AAE9WD17</accession>
<evidence type="ECO:0000256" key="7">
    <source>
        <dbReference type="ARBA" id="ARBA00022771"/>
    </source>
</evidence>
<evidence type="ECO:0000256" key="10">
    <source>
        <dbReference type="ARBA" id="ARBA00023242"/>
    </source>
</evidence>
<keyword evidence="4" id="KW-0597">Phosphoprotein</keyword>
<dbReference type="InterPro" id="IPR036443">
    <property type="entry name" value="Znf_RanBP2_sf"/>
</dbReference>
<evidence type="ECO:0000313" key="16">
    <source>
        <dbReference type="Proteomes" id="UP001212411"/>
    </source>
</evidence>